<accession>A0A917T639</accession>
<evidence type="ECO:0000256" key="1">
    <source>
        <dbReference type="SAM" id="MobiDB-lite"/>
    </source>
</evidence>
<name>A0A917T639_9RHOB</name>
<protein>
    <submittedName>
        <fullName evidence="2">Uncharacterized protein</fullName>
    </submittedName>
</protein>
<dbReference type="EMBL" id="BMLF01000003">
    <property type="protein sequence ID" value="GGM11511.1"/>
    <property type="molecule type" value="Genomic_DNA"/>
</dbReference>
<dbReference type="Proteomes" id="UP000649829">
    <property type="component" value="Unassembled WGS sequence"/>
</dbReference>
<feature type="region of interest" description="Disordered" evidence="1">
    <location>
        <begin position="1"/>
        <end position="22"/>
    </location>
</feature>
<dbReference type="AlphaFoldDB" id="A0A917T639"/>
<organism evidence="2 3">
    <name type="scientific">Pseudooceanicola nanhaiensis</name>
    <dbReference type="NCBI Taxonomy" id="375761"/>
    <lineage>
        <taxon>Bacteria</taxon>
        <taxon>Pseudomonadati</taxon>
        <taxon>Pseudomonadota</taxon>
        <taxon>Alphaproteobacteria</taxon>
        <taxon>Rhodobacterales</taxon>
        <taxon>Paracoccaceae</taxon>
        <taxon>Pseudooceanicola</taxon>
    </lineage>
</organism>
<keyword evidence="3" id="KW-1185">Reference proteome</keyword>
<evidence type="ECO:0000313" key="2">
    <source>
        <dbReference type="EMBL" id="GGM11511.1"/>
    </source>
</evidence>
<proteinExistence type="predicted"/>
<sequence>MHLGPAEVQRLGDPGDGGFGNVAERRLQGMQDGQHRPFEMDMRGDDAVDLGGVGGMYWHGGLGRGGWFAPLLRRITR</sequence>
<reference evidence="2" key="1">
    <citation type="journal article" date="2014" name="Int. J. Syst. Evol. Microbiol.">
        <title>Complete genome sequence of Corynebacterium casei LMG S-19264T (=DSM 44701T), isolated from a smear-ripened cheese.</title>
        <authorList>
            <consortium name="US DOE Joint Genome Institute (JGI-PGF)"/>
            <person name="Walter F."/>
            <person name="Albersmeier A."/>
            <person name="Kalinowski J."/>
            <person name="Ruckert C."/>
        </authorList>
    </citation>
    <scope>NUCLEOTIDE SEQUENCE</scope>
    <source>
        <strain evidence="2">CGMCC 1.6293</strain>
    </source>
</reference>
<evidence type="ECO:0000313" key="3">
    <source>
        <dbReference type="Proteomes" id="UP000649829"/>
    </source>
</evidence>
<reference evidence="2" key="2">
    <citation type="submission" date="2020-09" db="EMBL/GenBank/DDBJ databases">
        <authorList>
            <person name="Sun Q."/>
            <person name="Zhou Y."/>
        </authorList>
    </citation>
    <scope>NUCLEOTIDE SEQUENCE</scope>
    <source>
        <strain evidence="2">CGMCC 1.6293</strain>
    </source>
</reference>
<gene>
    <name evidence="2" type="ORF">GCM10011534_36930</name>
</gene>
<comment type="caution">
    <text evidence="2">The sequence shown here is derived from an EMBL/GenBank/DDBJ whole genome shotgun (WGS) entry which is preliminary data.</text>
</comment>